<feature type="non-terminal residue" evidence="1">
    <location>
        <position position="1"/>
    </location>
</feature>
<dbReference type="AlphaFoldDB" id="A0AA88CYF0"/>
<name>A0AA88CYF0_FICCA</name>
<accession>A0AA88CYF0</accession>
<dbReference type="EMBL" id="BTGU01002798">
    <property type="protein sequence ID" value="GMN22029.1"/>
    <property type="molecule type" value="Genomic_DNA"/>
</dbReference>
<evidence type="ECO:0000313" key="1">
    <source>
        <dbReference type="EMBL" id="GMN22029.1"/>
    </source>
</evidence>
<protein>
    <submittedName>
        <fullName evidence="1">Uncharacterized protein</fullName>
    </submittedName>
</protein>
<proteinExistence type="predicted"/>
<evidence type="ECO:0000313" key="2">
    <source>
        <dbReference type="Proteomes" id="UP001187192"/>
    </source>
</evidence>
<sequence length="175" mass="19854">MRLQWPHFLSKSLTVPRNHARPGLVQQGTWLEYSTRRCPDELKLDSGHNNHYQGKYNSAYNIGFVVYTCLRFGNVMKNVMKLENAIDTCYVSSLATTRDTRWRAWTGGLRVVTELVSERFPGIKFHSQPAIATIIIRGYGPCISRGGPTLDYIVLRVTAPVLRRHETNSVAISMA</sequence>
<dbReference type="Proteomes" id="UP001187192">
    <property type="component" value="Unassembled WGS sequence"/>
</dbReference>
<keyword evidence="2" id="KW-1185">Reference proteome</keyword>
<organism evidence="1 2">
    <name type="scientific">Ficus carica</name>
    <name type="common">Common fig</name>
    <dbReference type="NCBI Taxonomy" id="3494"/>
    <lineage>
        <taxon>Eukaryota</taxon>
        <taxon>Viridiplantae</taxon>
        <taxon>Streptophyta</taxon>
        <taxon>Embryophyta</taxon>
        <taxon>Tracheophyta</taxon>
        <taxon>Spermatophyta</taxon>
        <taxon>Magnoliopsida</taxon>
        <taxon>eudicotyledons</taxon>
        <taxon>Gunneridae</taxon>
        <taxon>Pentapetalae</taxon>
        <taxon>rosids</taxon>
        <taxon>fabids</taxon>
        <taxon>Rosales</taxon>
        <taxon>Moraceae</taxon>
        <taxon>Ficeae</taxon>
        <taxon>Ficus</taxon>
    </lineage>
</organism>
<gene>
    <name evidence="1" type="ORF">TIFTF001_043439</name>
</gene>
<comment type="caution">
    <text evidence="1">The sequence shown here is derived from an EMBL/GenBank/DDBJ whole genome shotgun (WGS) entry which is preliminary data.</text>
</comment>
<reference evidence="1" key="1">
    <citation type="submission" date="2023-07" db="EMBL/GenBank/DDBJ databases">
        <title>draft genome sequence of fig (Ficus carica).</title>
        <authorList>
            <person name="Takahashi T."/>
            <person name="Nishimura K."/>
        </authorList>
    </citation>
    <scope>NUCLEOTIDE SEQUENCE</scope>
</reference>